<dbReference type="SUPFAM" id="SSF51445">
    <property type="entry name" value="(Trans)glycosidases"/>
    <property type="match status" value="1"/>
</dbReference>
<sequence>MSTRATKFTVALAMALAAPHALANPVQSSPAQATPAPAAPATPLDYRARLPQDEVIYFVLPDRFENGDPTNDRGGLTGGRDKTGFDPTAKGFFHGGDLKGLTQRLDYVQSLGATAIWVGPVFKNKPVQGAPGHQSAGYHGYWITDFTQVDPHLGTNADFAALVSAAHGRGMKVYMDIIINHTADVIQYRECVGQRACPYRSRADYPYQRRLGPNGAAINPGFAGDDVRTADNFAKLVRNDYAYTPFVPAAERRVKVPAWLNDMRYYHNRGDTTYRNESSTMGDFVGLDDLMTENPRVVSGMIDIFGDWIDRYGIDGFRIDTARHVNPEFWAAFVPAMQARAAAKGIPNFHIFGEVSDHEVRPAVLAQHTIVDKLPAVLDFSFRQAVVDTVAGTRGTDAFEALFDGDALYAHGYDTAVTLPTFTGNHDDGRFATFVRTAFPKAGDDEVLARVMLSNAMLLTLRGVPTIYSGDEQGFASDGNDQDAREDMFASKVAVYNDNRLLGTASTTATAHFGRDNPLFRQTATLARLRTVTPALTRGRQMLRAREETPGLLAISRFDPVTNAEVLLAFNTSTTALTRQVEIGVDATAARTLAGAGCGTVAAPGSLTITLPPLGFAVCALTSPR</sequence>
<dbReference type="GO" id="GO:0016798">
    <property type="term" value="F:hydrolase activity, acting on glycosyl bonds"/>
    <property type="evidence" value="ECO:0007669"/>
    <property type="project" value="UniProtKB-KW"/>
</dbReference>
<feature type="chain" id="PRO_5015549010" evidence="1">
    <location>
        <begin position="24"/>
        <end position="625"/>
    </location>
</feature>
<dbReference type="Proteomes" id="UP000244189">
    <property type="component" value="Unassembled WGS sequence"/>
</dbReference>
<accession>A0A2T5GPH0</accession>
<proteinExistence type="predicted"/>
<dbReference type="InterPro" id="IPR017853">
    <property type="entry name" value="GH"/>
</dbReference>
<keyword evidence="1" id="KW-0732">Signal</keyword>
<feature type="signal peptide" evidence="1">
    <location>
        <begin position="1"/>
        <end position="23"/>
    </location>
</feature>
<dbReference type="Pfam" id="PF00128">
    <property type="entry name" value="Alpha-amylase"/>
    <property type="match status" value="1"/>
</dbReference>
<name>A0A2T5GPH0_9SPHN</name>
<dbReference type="InterPro" id="IPR006047">
    <property type="entry name" value="GH13_cat_dom"/>
</dbReference>
<dbReference type="AlphaFoldDB" id="A0A2T5GPH0"/>
<evidence type="ECO:0000256" key="1">
    <source>
        <dbReference type="SAM" id="SignalP"/>
    </source>
</evidence>
<reference evidence="3 4" key="1">
    <citation type="submission" date="2018-04" db="EMBL/GenBank/DDBJ databases">
        <title>Genomic Encyclopedia of Type Strains, Phase III (KMG-III): the genomes of soil and plant-associated and newly described type strains.</title>
        <authorList>
            <person name="Whitman W."/>
        </authorList>
    </citation>
    <scope>NUCLEOTIDE SEQUENCE [LARGE SCALE GENOMIC DNA]</scope>
    <source>
        <strain evidence="3 4">MA101b</strain>
    </source>
</reference>
<protein>
    <submittedName>
        <fullName evidence="3">Glycosidase</fullName>
    </submittedName>
</protein>
<comment type="caution">
    <text evidence="3">The sequence shown here is derived from an EMBL/GenBank/DDBJ whole genome shotgun (WGS) entry which is preliminary data.</text>
</comment>
<dbReference type="GO" id="GO:0005975">
    <property type="term" value="P:carbohydrate metabolic process"/>
    <property type="evidence" value="ECO:0007669"/>
    <property type="project" value="InterPro"/>
</dbReference>
<evidence type="ECO:0000259" key="2">
    <source>
        <dbReference type="SMART" id="SM00642"/>
    </source>
</evidence>
<feature type="domain" description="Glycosyl hydrolase family 13 catalytic" evidence="2">
    <location>
        <begin position="58"/>
        <end position="530"/>
    </location>
</feature>
<keyword evidence="4" id="KW-1185">Reference proteome</keyword>
<keyword evidence="3" id="KW-0326">Glycosidase</keyword>
<evidence type="ECO:0000313" key="3">
    <source>
        <dbReference type="EMBL" id="PTQ61217.1"/>
    </source>
</evidence>
<evidence type="ECO:0000313" key="4">
    <source>
        <dbReference type="Proteomes" id="UP000244189"/>
    </source>
</evidence>
<dbReference type="Gene3D" id="3.20.20.80">
    <property type="entry name" value="Glycosidases"/>
    <property type="match status" value="2"/>
</dbReference>
<dbReference type="SMART" id="SM00642">
    <property type="entry name" value="Aamy"/>
    <property type="match status" value="1"/>
</dbReference>
<dbReference type="CDD" id="cd11339">
    <property type="entry name" value="AmyAc_bac_CMD_like_2"/>
    <property type="match status" value="1"/>
</dbReference>
<dbReference type="EMBL" id="QAOG01000002">
    <property type="protein sequence ID" value="PTQ61217.1"/>
    <property type="molecule type" value="Genomic_DNA"/>
</dbReference>
<keyword evidence="3" id="KW-0378">Hydrolase</keyword>
<dbReference type="PANTHER" id="PTHR10357:SF209">
    <property type="entry name" value="PERIPLASMIC ALPHA-AMYLASE"/>
    <property type="match status" value="1"/>
</dbReference>
<dbReference type="PANTHER" id="PTHR10357">
    <property type="entry name" value="ALPHA-AMYLASE FAMILY MEMBER"/>
    <property type="match status" value="1"/>
</dbReference>
<organism evidence="3 4">
    <name type="scientific">Sphingomonas aurantiaca</name>
    <dbReference type="NCBI Taxonomy" id="185949"/>
    <lineage>
        <taxon>Bacteria</taxon>
        <taxon>Pseudomonadati</taxon>
        <taxon>Pseudomonadota</taxon>
        <taxon>Alphaproteobacteria</taxon>
        <taxon>Sphingomonadales</taxon>
        <taxon>Sphingomonadaceae</taxon>
        <taxon>Sphingomonas</taxon>
    </lineage>
</organism>
<gene>
    <name evidence="3" type="ORF">C8J26_1543</name>
</gene>